<gene>
    <name evidence="2" type="ORF">D5R97_00460</name>
</gene>
<evidence type="ECO:0000313" key="2">
    <source>
        <dbReference type="EMBL" id="RQD78397.1"/>
    </source>
</evidence>
<keyword evidence="2" id="KW-0413">Isomerase</keyword>
<dbReference type="SUPFAM" id="SSF51658">
    <property type="entry name" value="Xylose isomerase-like"/>
    <property type="match status" value="1"/>
</dbReference>
<accession>A0A424YIV3</accession>
<evidence type="ECO:0000313" key="3">
    <source>
        <dbReference type="Proteomes" id="UP000285138"/>
    </source>
</evidence>
<comment type="caution">
    <text evidence="2">The sequence shown here is derived from an EMBL/GenBank/DDBJ whole genome shotgun (WGS) entry which is preliminary data.</text>
</comment>
<dbReference type="EMBL" id="QZAA01000022">
    <property type="protein sequence ID" value="RQD78397.1"/>
    <property type="molecule type" value="Genomic_DNA"/>
</dbReference>
<organism evidence="2 3">
    <name type="scientific">Candidatus Syntrophonatronum acetioxidans</name>
    <dbReference type="NCBI Taxonomy" id="1795816"/>
    <lineage>
        <taxon>Bacteria</taxon>
        <taxon>Bacillati</taxon>
        <taxon>Bacillota</taxon>
        <taxon>Clostridia</taxon>
        <taxon>Eubacteriales</taxon>
        <taxon>Syntrophomonadaceae</taxon>
        <taxon>Candidatus Syntrophonatronum</taxon>
    </lineage>
</organism>
<dbReference type="Pfam" id="PF01261">
    <property type="entry name" value="AP_endonuc_2"/>
    <property type="match status" value="1"/>
</dbReference>
<dbReference type="InterPro" id="IPR036237">
    <property type="entry name" value="Xyl_isomerase-like_sf"/>
</dbReference>
<proteinExistence type="predicted"/>
<evidence type="ECO:0000259" key="1">
    <source>
        <dbReference type="Pfam" id="PF01261"/>
    </source>
</evidence>
<protein>
    <submittedName>
        <fullName evidence="2">Sugar phosphate isomerase/epimerase</fullName>
    </submittedName>
</protein>
<dbReference type="InterPro" id="IPR050312">
    <property type="entry name" value="IolE/XylAMocC-like"/>
</dbReference>
<reference evidence="2 3" key="1">
    <citation type="submission" date="2018-08" db="EMBL/GenBank/DDBJ databases">
        <title>The metabolism and importance of syntrophic acetate oxidation coupled to methane or sulfide production in haloalkaline environments.</title>
        <authorList>
            <person name="Timmers P.H.A."/>
            <person name="Vavourakis C.D."/>
            <person name="Sorokin D.Y."/>
            <person name="Sinninghe Damste J.S."/>
            <person name="Muyzer G."/>
            <person name="Stams A.J.M."/>
            <person name="Plugge C.M."/>
        </authorList>
    </citation>
    <scope>NUCLEOTIDE SEQUENCE [LARGE SCALE GENOMIC DNA]</scope>
    <source>
        <strain evidence="2">MSAO_Bac1</strain>
    </source>
</reference>
<name>A0A424YIV3_9FIRM</name>
<dbReference type="Gene3D" id="3.20.20.150">
    <property type="entry name" value="Divalent-metal-dependent TIM barrel enzymes"/>
    <property type="match status" value="1"/>
</dbReference>
<dbReference type="PANTHER" id="PTHR12110">
    <property type="entry name" value="HYDROXYPYRUVATE ISOMERASE"/>
    <property type="match status" value="1"/>
</dbReference>
<feature type="domain" description="Xylose isomerase-like TIM barrel" evidence="1">
    <location>
        <begin position="21"/>
        <end position="244"/>
    </location>
</feature>
<sequence>MKLGFSTLGCPGWSWSEIITTASDLGYDGIELRGIGSELYLPRVKEFHLENIPSLRAKLQELNLEIPCLTTSAFLFDPDKKDSARREVKDYSELASALGTPYIRVLGDANPEPGPVDENLVEENLLFLLPEAAENNVTLLLETNGIFAASTRIKALLEKIDHPNLALLWDIHHPFRFHNEPVARTYEELKPWIRHVHVKDSIITKNKVEYRMIGNGDVPVAEAVKLLSSDGYSGYLVLEWVKRWNIDLEEPGIVFPHYLNTMKMMLPERIN</sequence>
<dbReference type="InterPro" id="IPR013022">
    <property type="entry name" value="Xyl_isomerase-like_TIM-brl"/>
</dbReference>
<dbReference type="AlphaFoldDB" id="A0A424YIV3"/>
<dbReference type="Proteomes" id="UP000285138">
    <property type="component" value="Unassembled WGS sequence"/>
</dbReference>
<dbReference type="GO" id="GO:0016853">
    <property type="term" value="F:isomerase activity"/>
    <property type="evidence" value="ECO:0007669"/>
    <property type="project" value="UniProtKB-KW"/>
</dbReference>